<comment type="caution">
    <text evidence="2">The sequence shown here is derived from an EMBL/GenBank/DDBJ whole genome shotgun (WGS) entry which is preliminary data.</text>
</comment>
<dbReference type="eggNOG" id="arCOG01143">
    <property type="taxonomic scope" value="Archaea"/>
</dbReference>
<dbReference type="RefSeq" id="WP_023394857.1">
    <property type="nucleotide sequence ID" value="NZ_ASGZ01000037.1"/>
</dbReference>
<evidence type="ECO:0000259" key="1">
    <source>
        <dbReference type="Pfam" id="PF12850"/>
    </source>
</evidence>
<protein>
    <submittedName>
        <fullName evidence="2">Phosphoesterase</fullName>
    </submittedName>
</protein>
<sequence length="248" mass="26466">MKLGVISDVHGNRVALDAVFDDMPDVDGVVCAGDVVGYNPWPADCVRAVRERSIPTVMGNHDRAVASGSAFRFNAMARAGVEHARAELDDGALDWLSGLPDRRRVAGGRVATVHGHPDDPDRYTYPEEFGARMLDSAAAFDYDADADPFEPAGARRADGDPESVDLLVVGHTHVQGHETYDEGAVVNPGSVGQPRDGDPRAAYAVVDFDGDGPAVDERRVEYDVDAVADAVEAAGLPGRLAERLYEGR</sequence>
<dbReference type="InterPro" id="IPR050126">
    <property type="entry name" value="Ap4A_hydrolase"/>
</dbReference>
<dbReference type="InterPro" id="IPR029052">
    <property type="entry name" value="Metallo-depent_PP-like"/>
</dbReference>
<organism evidence="2 3">
    <name type="scientific">Candidatus Halobonum tyrrellensis G22</name>
    <dbReference type="NCBI Taxonomy" id="1324957"/>
    <lineage>
        <taxon>Archaea</taxon>
        <taxon>Methanobacteriati</taxon>
        <taxon>Methanobacteriota</taxon>
        <taxon>Stenosarchaea group</taxon>
        <taxon>Halobacteria</taxon>
        <taxon>Halobacteriales</taxon>
        <taxon>Haloferacaceae</taxon>
        <taxon>Candidatus Halobonum</taxon>
    </lineage>
</organism>
<dbReference type="InterPro" id="IPR011152">
    <property type="entry name" value="Pesterase_MJ0912"/>
</dbReference>
<name>V4GS63_9EURY</name>
<reference evidence="2 3" key="1">
    <citation type="journal article" date="2013" name="Genome Announc.">
        <title>Draft Genome Sequence of 'Candidatus Halobonum tyrrellensis' Strain G22, Isolated from the Hypersaline Waters of Lake Tyrrell, Australia.</title>
        <authorList>
            <person name="Ugalde J.A."/>
            <person name="Narasingarao P."/>
            <person name="Kuo S."/>
            <person name="Podell S."/>
            <person name="Allen E.E."/>
        </authorList>
    </citation>
    <scope>NUCLEOTIDE SEQUENCE [LARGE SCALE GENOMIC DNA]</scope>
    <source>
        <strain evidence="2 3">G22</strain>
    </source>
</reference>
<dbReference type="PATRIC" id="fig|1324957.4.peg.2313"/>
<feature type="domain" description="Calcineurin-like phosphoesterase" evidence="1">
    <location>
        <begin position="1"/>
        <end position="209"/>
    </location>
</feature>
<evidence type="ECO:0000313" key="2">
    <source>
        <dbReference type="EMBL" id="ESP87916.1"/>
    </source>
</evidence>
<dbReference type="InterPro" id="IPR024654">
    <property type="entry name" value="Calcineurin-like_PHP_lpxH"/>
</dbReference>
<dbReference type="SUPFAM" id="SSF56300">
    <property type="entry name" value="Metallo-dependent phosphatases"/>
    <property type="match status" value="1"/>
</dbReference>
<dbReference type="GO" id="GO:0016791">
    <property type="term" value="F:phosphatase activity"/>
    <property type="evidence" value="ECO:0007669"/>
    <property type="project" value="TreeGrafter"/>
</dbReference>
<dbReference type="Proteomes" id="UP000017840">
    <property type="component" value="Unassembled WGS sequence"/>
</dbReference>
<dbReference type="Gene3D" id="3.60.21.10">
    <property type="match status" value="1"/>
</dbReference>
<keyword evidence="3" id="KW-1185">Reference proteome</keyword>
<evidence type="ECO:0000313" key="3">
    <source>
        <dbReference type="Proteomes" id="UP000017840"/>
    </source>
</evidence>
<gene>
    <name evidence="2" type="ORF">K933_11386</name>
</gene>
<dbReference type="EMBL" id="ASGZ01000037">
    <property type="protein sequence ID" value="ESP87916.1"/>
    <property type="molecule type" value="Genomic_DNA"/>
</dbReference>
<dbReference type="PANTHER" id="PTHR42850">
    <property type="entry name" value="METALLOPHOSPHOESTERASE"/>
    <property type="match status" value="1"/>
</dbReference>
<accession>V4GS63</accession>
<dbReference type="GO" id="GO:0005737">
    <property type="term" value="C:cytoplasm"/>
    <property type="evidence" value="ECO:0007669"/>
    <property type="project" value="TreeGrafter"/>
</dbReference>
<dbReference type="PIRSF" id="PIRSF000883">
    <property type="entry name" value="Pesterase_MJ0912"/>
    <property type="match status" value="1"/>
</dbReference>
<dbReference type="OrthoDB" id="9937at2157"/>
<dbReference type="Pfam" id="PF12850">
    <property type="entry name" value="Metallophos_2"/>
    <property type="match status" value="1"/>
</dbReference>
<dbReference type="PANTHER" id="PTHR42850:SF2">
    <property type="entry name" value="BLL5683 PROTEIN"/>
    <property type="match status" value="1"/>
</dbReference>
<dbReference type="AlphaFoldDB" id="V4GS63"/>
<dbReference type="STRING" id="1324957.K933_11386"/>
<proteinExistence type="predicted"/>